<reference evidence="2 3" key="1">
    <citation type="submission" date="2020-04" db="EMBL/GenBank/DDBJ databases">
        <title>Perkinsus olseni comparative genomics.</title>
        <authorList>
            <person name="Bogema D.R."/>
        </authorList>
    </citation>
    <scope>NUCLEOTIDE SEQUENCE [LARGE SCALE GENOMIC DNA]</scope>
    <source>
        <strain evidence="2 3">ATCC PRA-207</strain>
    </source>
</reference>
<comment type="caution">
    <text evidence="2">The sequence shown here is derived from an EMBL/GenBank/DDBJ whole genome shotgun (WGS) entry which is preliminary data.</text>
</comment>
<feature type="transmembrane region" description="Helical" evidence="1">
    <location>
        <begin position="109"/>
        <end position="127"/>
    </location>
</feature>
<keyword evidence="1" id="KW-0472">Membrane</keyword>
<evidence type="ECO:0000313" key="2">
    <source>
        <dbReference type="EMBL" id="KAF4680145.1"/>
    </source>
</evidence>
<keyword evidence="1" id="KW-1133">Transmembrane helix</keyword>
<keyword evidence="1" id="KW-0812">Transmembrane</keyword>
<sequence>MEDKKTVCLQSFSSPMTGEFTSTPIILGIRALRATFANITWVGNKVALEPLKPSNEAAASARFGCALIPACTGQQRYDARTNTCIDPVCSAYALMIVDEHSKTCVWATWVPYVFGILVVFLSAGDILSQRLYRICVRLAAQKSRSLRS</sequence>
<proteinExistence type="predicted"/>
<evidence type="ECO:0000256" key="1">
    <source>
        <dbReference type="SAM" id="Phobius"/>
    </source>
</evidence>
<organism evidence="2 3">
    <name type="scientific">Perkinsus olseni</name>
    <name type="common">Perkinsus atlanticus</name>
    <dbReference type="NCBI Taxonomy" id="32597"/>
    <lineage>
        <taxon>Eukaryota</taxon>
        <taxon>Sar</taxon>
        <taxon>Alveolata</taxon>
        <taxon>Perkinsozoa</taxon>
        <taxon>Perkinsea</taxon>
        <taxon>Perkinsida</taxon>
        <taxon>Perkinsidae</taxon>
        <taxon>Perkinsus</taxon>
    </lineage>
</organism>
<dbReference type="EMBL" id="JABANO010041159">
    <property type="protein sequence ID" value="KAF4680145.1"/>
    <property type="molecule type" value="Genomic_DNA"/>
</dbReference>
<protein>
    <submittedName>
        <fullName evidence="2">Uncharacterized protein</fullName>
    </submittedName>
</protein>
<evidence type="ECO:0000313" key="3">
    <source>
        <dbReference type="Proteomes" id="UP000553632"/>
    </source>
</evidence>
<gene>
    <name evidence="2" type="ORF">FOZ63_006104</name>
</gene>
<dbReference type="AlphaFoldDB" id="A0A7J6N8K4"/>
<keyword evidence="3" id="KW-1185">Reference proteome</keyword>
<dbReference type="Proteomes" id="UP000553632">
    <property type="component" value="Unassembled WGS sequence"/>
</dbReference>
<accession>A0A7J6N8K4</accession>
<name>A0A7J6N8K4_PEROL</name>